<reference evidence="2" key="2">
    <citation type="submission" date="2020-09" db="EMBL/GenBank/DDBJ databases">
        <authorList>
            <person name="Sun Q."/>
            <person name="Kim S."/>
        </authorList>
    </citation>
    <scope>NUCLEOTIDE SEQUENCE</scope>
    <source>
        <strain evidence="2">KCTC 23077</strain>
    </source>
</reference>
<evidence type="ECO:0000256" key="1">
    <source>
        <dbReference type="SAM" id="SignalP"/>
    </source>
</evidence>
<dbReference type="Pfam" id="PF01963">
    <property type="entry name" value="TraB_PrgY_gumN"/>
    <property type="match status" value="1"/>
</dbReference>
<accession>A0A918SXH3</accession>
<sequence>MRPFISTLLAAALVSPLVAHAQAPVPTAAHSGEVAPDGGPIRDLDAVVVSGVVSGPGMWKVRKGDHTLWVLGTLSPLPKKIEWVSRDVDAVLGVAQEVIWQPSLVIGTDVGMFRLMTLAPKALGARKNPGGETLQDVVPAEMYARWLPLKQKYVGRGGGIEKWRPMFAAMELFDEAMDDVGLVEGGVVGPTIERAIKRRKIPVSSPSVKIAIEDPKQLLNEFRSTKLDDLECFGKTLDRLESDVDAMRERANAWAVGDVDALRALPYSDQNEACMQAAMRAGVMQKRVKRDIDAEVRDAWMQAAEKALAKNSVTFSTLPMRELLKPDGYLAQLQAKGYEVEAP</sequence>
<proteinExistence type="predicted"/>
<dbReference type="CDD" id="cd14788">
    <property type="entry name" value="GumN"/>
    <property type="match status" value="1"/>
</dbReference>
<organism evidence="2 3">
    <name type="scientific">Cognatilysobacter bugurensis</name>
    <dbReference type="NCBI Taxonomy" id="543356"/>
    <lineage>
        <taxon>Bacteria</taxon>
        <taxon>Pseudomonadati</taxon>
        <taxon>Pseudomonadota</taxon>
        <taxon>Gammaproteobacteria</taxon>
        <taxon>Lysobacterales</taxon>
        <taxon>Lysobacteraceae</taxon>
        <taxon>Cognatilysobacter</taxon>
    </lineage>
</organism>
<dbReference type="EMBL" id="BMYD01000001">
    <property type="protein sequence ID" value="GHA76145.1"/>
    <property type="molecule type" value="Genomic_DNA"/>
</dbReference>
<protein>
    <submittedName>
        <fullName evidence="2">GumN protein</fullName>
    </submittedName>
</protein>
<gene>
    <name evidence="2" type="primary">gumN</name>
    <name evidence="2" type="ORF">GCM10007067_11700</name>
</gene>
<name>A0A918SXH3_9GAMM</name>
<reference evidence="2" key="1">
    <citation type="journal article" date="2014" name="Int. J. Syst. Evol. Microbiol.">
        <title>Complete genome sequence of Corynebacterium casei LMG S-19264T (=DSM 44701T), isolated from a smear-ripened cheese.</title>
        <authorList>
            <consortium name="US DOE Joint Genome Institute (JGI-PGF)"/>
            <person name="Walter F."/>
            <person name="Albersmeier A."/>
            <person name="Kalinowski J."/>
            <person name="Ruckert C."/>
        </authorList>
    </citation>
    <scope>NUCLEOTIDE SEQUENCE</scope>
    <source>
        <strain evidence="2">KCTC 23077</strain>
    </source>
</reference>
<dbReference type="Proteomes" id="UP000646426">
    <property type="component" value="Unassembled WGS sequence"/>
</dbReference>
<feature type="chain" id="PRO_5037151088" evidence="1">
    <location>
        <begin position="22"/>
        <end position="343"/>
    </location>
</feature>
<keyword evidence="3" id="KW-1185">Reference proteome</keyword>
<dbReference type="RefSeq" id="WP_189454203.1">
    <property type="nucleotide sequence ID" value="NZ_BMYD01000001.1"/>
</dbReference>
<dbReference type="AlphaFoldDB" id="A0A918SXH3"/>
<keyword evidence="1" id="KW-0732">Signal</keyword>
<evidence type="ECO:0000313" key="2">
    <source>
        <dbReference type="EMBL" id="GHA76145.1"/>
    </source>
</evidence>
<dbReference type="InterPro" id="IPR002816">
    <property type="entry name" value="TraB/PrgY/GumN_fam"/>
</dbReference>
<evidence type="ECO:0000313" key="3">
    <source>
        <dbReference type="Proteomes" id="UP000646426"/>
    </source>
</evidence>
<feature type="signal peptide" evidence="1">
    <location>
        <begin position="1"/>
        <end position="21"/>
    </location>
</feature>
<comment type="caution">
    <text evidence="2">The sequence shown here is derived from an EMBL/GenBank/DDBJ whole genome shotgun (WGS) entry which is preliminary data.</text>
</comment>